<evidence type="ECO:0000313" key="2">
    <source>
        <dbReference type="Proteomes" id="UP000038045"/>
    </source>
</evidence>
<sequence>MKGIDRCGKLSDKLKIISKDRNGKLSIVKKILPKDLQCKKMYYFFDESKVVEGTEYLTPCGIADVYHYAPTISIVGHKLIEITENGIIKTTSPMEVGKKKYFFKLVDEESQDLANFYKGEKVLIQKMLYRNGNVELKKEKGIEASESFFVNGYEILEISYKS</sequence>
<dbReference type="InterPro" id="IPR056006">
    <property type="entry name" value="DUF7584"/>
</dbReference>
<feature type="domain" description="DUF7584" evidence="1">
    <location>
        <begin position="70"/>
        <end position="161"/>
    </location>
</feature>
<keyword evidence="2" id="KW-1185">Reference proteome</keyword>
<reference evidence="3" key="1">
    <citation type="submission" date="2017-02" db="UniProtKB">
        <authorList>
            <consortium name="WormBaseParasite"/>
        </authorList>
    </citation>
    <scope>IDENTIFICATION</scope>
</reference>
<dbReference type="WBParaSite" id="PTRK_0001716400.1">
    <property type="protein sequence ID" value="PTRK_0001716400.1"/>
    <property type="gene ID" value="PTRK_0001716400"/>
</dbReference>
<accession>A0A0N5A5X5</accession>
<dbReference type="AlphaFoldDB" id="A0A0N5A5X5"/>
<evidence type="ECO:0000313" key="3">
    <source>
        <dbReference type="WBParaSite" id="PTRK_0001716400.1"/>
    </source>
</evidence>
<dbReference type="Proteomes" id="UP000038045">
    <property type="component" value="Unplaced"/>
</dbReference>
<dbReference type="Pfam" id="PF24488">
    <property type="entry name" value="DUF7584"/>
    <property type="match status" value="1"/>
</dbReference>
<organism evidence="2 3">
    <name type="scientific">Parastrongyloides trichosuri</name>
    <name type="common">Possum-specific nematode worm</name>
    <dbReference type="NCBI Taxonomy" id="131310"/>
    <lineage>
        <taxon>Eukaryota</taxon>
        <taxon>Metazoa</taxon>
        <taxon>Ecdysozoa</taxon>
        <taxon>Nematoda</taxon>
        <taxon>Chromadorea</taxon>
        <taxon>Rhabditida</taxon>
        <taxon>Tylenchina</taxon>
        <taxon>Panagrolaimomorpha</taxon>
        <taxon>Strongyloidoidea</taxon>
        <taxon>Strongyloididae</taxon>
        <taxon>Parastrongyloides</taxon>
    </lineage>
</organism>
<protein>
    <submittedName>
        <fullName evidence="3">YopX domain-containing protein</fullName>
    </submittedName>
</protein>
<name>A0A0N5A5X5_PARTI</name>
<proteinExistence type="predicted"/>
<evidence type="ECO:0000259" key="1">
    <source>
        <dbReference type="Pfam" id="PF24488"/>
    </source>
</evidence>